<dbReference type="InterPro" id="IPR044571">
    <property type="entry name" value="P4KG1-8"/>
</dbReference>
<evidence type="ECO:0000313" key="10">
    <source>
        <dbReference type="Proteomes" id="UP001189122"/>
    </source>
</evidence>
<feature type="domain" description="PI3K/PI4K catalytic" evidence="8">
    <location>
        <begin position="150"/>
        <end position="428"/>
    </location>
</feature>
<protein>
    <recommendedName>
        <fullName evidence="2">1-phosphatidylinositol 4-kinase</fullName>
        <ecNumber evidence="2">2.7.1.67</ecNumber>
    </recommendedName>
</protein>
<dbReference type="EMBL" id="LR743588">
    <property type="protein sequence ID" value="CAA2614196.1"/>
    <property type="molecule type" value="Genomic_DNA"/>
</dbReference>
<dbReference type="GO" id="GO:0004430">
    <property type="term" value="F:1-phosphatidylinositol 4-kinase activity"/>
    <property type="evidence" value="ECO:0007669"/>
    <property type="project" value="UniProtKB-EC"/>
</dbReference>
<reference evidence="9 10" key="1">
    <citation type="submission" date="2019-12" db="EMBL/GenBank/DDBJ databases">
        <authorList>
            <person name="Scholz U."/>
            <person name="Mascher M."/>
            <person name="Fiebig A."/>
        </authorList>
    </citation>
    <scope>NUCLEOTIDE SEQUENCE</scope>
</reference>
<dbReference type="AlphaFoldDB" id="A0A7I8I8R1"/>
<keyword evidence="5" id="KW-0418">Kinase</keyword>
<dbReference type="EMBL" id="CACRZD030000001">
    <property type="protein sequence ID" value="CAA6654000.1"/>
    <property type="molecule type" value="Genomic_DNA"/>
</dbReference>
<evidence type="ECO:0000256" key="1">
    <source>
        <dbReference type="ARBA" id="ARBA00008941"/>
    </source>
</evidence>
<name>A0A7I8I8R1_SPIIN</name>
<feature type="compositionally biased region" description="Basic residues" evidence="7">
    <location>
        <begin position="466"/>
        <end position="475"/>
    </location>
</feature>
<dbReference type="Pfam" id="PF00454">
    <property type="entry name" value="PI3_PI4_kinase"/>
    <property type="match status" value="1"/>
</dbReference>
<evidence type="ECO:0000256" key="2">
    <source>
        <dbReference type="ARBA" id="ARBA00012169"/>
    </source>
</evidence>
<feature type="region of interest" description="Disordered" evidence="7">
    <location>
        <begin position="462"/>
        <end position="505"/>
    </location>
</feature>
<evidence type="ECO:0000259" key="8">
    <source>
        <dbReference type="PROSITE" id="PS50290"/>
    </source>
</evidence>
<evidence type="ECO:0000256" key="4">
    <source>
        <dbReference type="ARBA" id="ARBA00022741"/>
    </source>
</evidence>
<keyword evidence="3" id="KW-0808">Transferase</keyword>
<dbReference type="Proteomes" id="UP001189122">
    <property type="component" value="Unassembled WGS sequence"/>
</dbReference>
<dbReference type="PROSITE" id="PS50290">
    <property type="entry name" value="PI3_4_KINASE_3"/>
    <property type="match status" value="1"/>
</dbReference>
<evidence type="ECO:0000313" key="9">
    <source>
        <dbReference type="EMBL" id="CAA2614196.1"/>
    </source>
</evidence>
<dbReference type="PANTHER" id="PTHR45800">
    <property type="entry name" value="PHOSPHATIDYLINOSITOL 4-KINASE GAMMA"/>
    <property type="match status" value="1"/>
</dbReference>
<accession>A0A7I8I8R1</accession>
<dbReference type="GO" id="GO:0005524">
    <property type="term" value="F:ATP binding"/>
    <property type="evidence" value="ECO:0007669"/>
    <property type="project" value="UniProtKB-KW"/>
</dbReference>
<sequence length="558" mass="60091">MKKIRVPWFITVSHPLSADRHAESGHGDQNLVQAADLTTEEREGVSAMAIAVDQRHGFKPAVQNRRCRLRSFPYPDMNLFELDQLKPSSAGRATGATSSFHRSFSSPCWTSSGGADEAFGHIPRLEIIAGGGVRGLHALVVEAAIAMAAGTQLVPVTGGHGGAFRLSNRGGESFAVLKPITEDPQESLSFRRYSPQRPDAGVREVAAFILDRDRFSGVPPTALVKLAAASPPWTVASIQRFVPHHFDAGDLGPSRFSVSSVHRIGILDVRLLNIDRHAGNILVKTSSSSSAAGGYGGYGGDDCELVPIDHGLCLPEQLDDPYFEWLHWPQSSVPFSEQELEYITSLDPFRDAELLRSELPMLREESIRILILCTVFLKSAAAAGLCLADVGEMMTREFCGVEEGPSKLESLCRQAAKTLEGGGLKGEGEEREFQFELEVAGDGEQAAAVRAATAAATVEVPPLLKQQRKPPKVPKKSTAIGKPSSVDPPSRPAGEDDGGGDPPAAGCLTKSMSFCVSRISPEQWRLFLEAFEELLPAALEGRKRHQGPKPRLGTSCSF</sequence>
<evidence type="ECO:0000256" key="6">
    <source>
        <dbReference type="ARBA" id="ARBA00022840"/>
    </source>
</evidence>
<organism evidence="9">
    <name type="scientific">Spirodela intermedia</name>
    <name type="common">Intermediate duckweed</name>
    <dbReference type="NCBI Taxonomy" id="51605"/>
    <lineage>
        <taxon>Eukaryota</taxon>
        <taxon>Viridiplantae</taxon>
        <taxon>Streptophyta</taxon>
        <taxon>Embryophyta</taxon>
        <taxon>Tracheophyta</taxon>
        <taxon>Spermatophyta</taxon>
        <taxon>Magnoliopsida</taxon>
        <taxon>Liliopsida</taxon>
        <taxon>Araceae</taxon>
        <taxon>Lemnoideae</taxon>
        <taxon>Spirodela</taxon>
    </lineage>
</organism>
<proteinExistence type="inferred from homology"/>
<evidence type="ECO:0000256" key="7">
    <source>
        <dbReference type="SAM" id="MobiDB-lite"/>
    </source>
</evidence>
<dbReference type="PANTHER" id="PTHR45800:SF21">
    <property type="entry name" value="PHOSPHATIDYLINOSITOL 4-KINASE GAMMA 8"/>
    <property type="match status" value="1"/>
</dbReference>
<keyword evidence="6" id="KW-0067">ATP-binding</keyword>
<gene>
    <name evidence="9" type="ORF">SI7747_01000590</name>
</gene>
<evidence type="ECO:0000256" key="5">
    <source>
        <dbReference type="ARBA" id="ARBA00022777"/>
    </source>
</evidence>
<comment type="similarity">
    <text evidence="1">Belongs to the PI3/PI4-kinase family. Type II PI4K subfamily.</text>
</comment>
<dbReference type="EC" id="2.7.1.67" evidence="2"/>
<keyword evidence="10" id="KW-1185">Reference proteome</keyword>
<dbReference type="InterPro" id="IPR000403">
    <property type="entry name" value="PI3/4_kinase_cat_dom"/>
</dbReference>
<keyword evidence="4" id="KW-0547">Nucleotide-binding</keyword>
<evidence type="ECO:0000256" key="3">
    <source>
        <dbReference type="ARBA" id="ARBA00022679"/>
    </source>
</evidence>